<dbReference type="InterPro" id="IPR050767">
    <property type="entry name" value="Sel1_AlgK"/>
</dbReference>
<dbReference type="InterPro" id="IPR006597">
    <property type="entry name" value="Sel1-like"/>
</dbReference>
<keyword evidence="3" id="KW-0472">Membrane</keyword>
<evidence type="ECO:0000256" key="1">
    <source>
        <dbReference type="ARBA" id="ARBA00038101"/>
    </source>
</evidence>
<comment type="similarity">
    <text evidence="1">Belongs to the sel-1 family.</text>
</comment>
<comment type="caution">
    <text evidence="4">The sequence shown here is derived from an EMBL/GenBank/DDBJ whole genome shotgun (WGS) entry which is preliminary data.</text>
</comment>
<dbReference type="SMART" id="SM00671">
    <property type="entry name" value="SEL1"/>
    <property type="match status" value="3"/>
</dbReference>
<proteinExistence type="inferred from homology"/>
<feature type="region of interest" description="Disordered" evidence="2">
    <location>
        <begin position="772"/>
        <end position="795"/>
    </location>
</feature>
<reference evidence="5" key="1">
    <citation type="submission" date="2023-07" db="EMBL/GenBank/DDBJ databases">
        <title>A draft genome of Kazachstania heterogenica Y-27499.</title>
        <authorList>
            <person name="Donic C."/>
            <person name="Kralova J.S."/>
            <person name="Fidel L."/>
            <person name="Ben-Dor S."/>
            <person name="Jung S."/>
        </authorList>
    </citation>
    <scope>NUCLEOTIDE SEQUENCE [LARGE SCALE GENOMIC DNA]</scope>
    <source>
        <strain evidence="5">Y27499</strain>
    </source>
</reference>
<dbReference type="Gene3D" id="1.25.40.10">
    <property type="entry name" value="Tetratricopeptide repeat domain"/>
    <property type="match status" value="2"/>
</dbReference>
<dbReference type="PANTHER" id="PTHR11102:SF160">
    <property type="entry name" value="ERAD-ASSOCIATED E3 UBIQUITIN-PROTEIN LIGASE COMPONENT HRD3"/>
    <property type="match status" value="1"/>
</dbReference>
<evidence type="ECO:0000313" key="4">
    <source>
        <dbReference type="EMBL" id="KAK5779408.1"/>
    </source>
</evidence>
<keyword evidence="3" id="KW-0812">Transmembrane</keyword>
<dbReference type="Pfam" id="PF08238">
    <property type="entry name" value="Sel1"/>
    <property type="match status" value="5"/>
</dbReference>
<dbReference type="SUPFAM" id="SSF81901">
    <property type="entry name" value="HCP-like"/>
    <property type="match status" value="2"/>
</dbReference>
<evidence type="ECO:0000256" key="2">
    <source>
        <dbReference type="SAM" id="MobiDB-lite"/>
    </source>
</evidence>
<evidence type="ECO:0000256" key="3">
    <source>
        <dbReference type="SAM" id="Phobius"/>
    </source>
</evidence>
<accession>A0AAN7WGE7</accession>
<dbReference type="PANTHER" id="PTHR11102">
    <property type="entry name" value="SEL-1-LIKE PROTEIN"/>
    <property type="match status" value="1"/>
</dbReference>
<name>A0AAN7WGE7_9SACH</name>
<sequence>MKSMTKRIHPLSNPSLYFGHDTDITFTIPLDYIPEYEEYKFDKFWTSENNLKQKQLYDLLRDSSYNFMNANATYILMRNFLYQEYGFLHNKKLAFYYIDKFNQMTNYTNPETLFHQGIMFMTGLLGEIPIDEAKGLLYIQKSANMGNLQARQTLAYKYLHGINVPTDIEKSLLLYRHISHELKSKYFSDNEWNIVTPYIEGYNIRLPDFDGGLLDPELRQTPLSTVRKKSVRPDITSSILTKMNSGNIVLQFSEDNEPSSFAPNVENENGSDQLVDIFYAAWDEFRGTYTKLRNCTRTRELLELVYTNYKEDVPIMDNLQKFFYCNSLDLLGHLYFTGQGMNKPDIERAKYFLTMSKSLLEESPSTLVSRSNIDLGLISQYFSNNITEAVKYYQNALHIRSNNGIAEYQLSKLSEKYPEMKLGDPFMLMKNANWKGYTPARFEFAKLIEKSMKTKYDTSEIANIYKKFVETNEHITAPYLKDAFSELLIGNSEVALWYYTLAAEQGFEQSQVSAASLLYQIPYKYEELPVTPKERKILAASYYTRAFKQDNLDAGVIGGDVYYHLGEYEKAFALYQAASGRQSLQALWNMGYMYENGLGTPKDYHLAKRFYDEVYFVNNKLLLASKVSVWKLEIKKWIDWMNDGKETFWRIRWHRFCFNILRIKNYIQSWFKAKRLHHKLIVENEADDGDKIYNNIQRMINHKVSDINFDSHNDANDVFDMFGFTFEDLAGILLMLFIFIVIIIFRHMGVGGEWNIVINGVHINGRINNNNNNNNADEEGNPNGDQGVPDQNPWGNVDIHFAI</sequence>
<dbReference type="InterPro" id="IPR011990">
    <property type="entry name" value="TPR-like_helical_dom_sf"/>
</dbReference>
<keyword evidence="5" id="KW-1185">Reference proteome</keyword>
<dbReference type="EMBL" id="JAWIZZ010000047">
    <property type="protein sequence ID" value="KAK5779408.1"/>
    <property type="molecule type" value="Genomic_DNA"/>
</dbReference>
<gene>
    <name evidence="4" type="ORF">RI543_003299</name>
</gene>
<feature type="transmembrane region" description="Helical" evidence="3">
    <location>
        <begin position="721"/>
        <end position="745"/>
    </location>
</feature>
<evidence type="ECO:0000313" key="5">
    <source>
        <dbReference type="Proteomes" id="UP001306508"/>
    </source>
</evidence>
<organism evidence="4 5">
    <name type="scientific">Arxiozyma heterogenica</name>
    <dbReference type="NCBI Taxonomy" id="278026"/>
    <lineage>
        <taxon>Eukaryota</taxon>
        <taxon>Fungi</taxon>
        <taxon>Dikarya</taxon>
        <taxon>Ascomycota</taxon>
        <taxon>Saccharomycotina</taxon>
        <taxon>Saccharomycetes</taxon>
        <taxon>Saccharomycetales</taxon>
        <taxon>Saccharomycetaceae</taxon>
        <taxon>Arxiozyma</taxon>
    </lineage>
</organism>
<dbReference type="Proteomes" id="UP001306508">
    <property type="component" value="Unassembled WGS sequence"/>
</dbReference>
<protein>
    <submittedName>
        <fullName evidence="4">Uncharacterized protein</fullName>
    </submittedName>
</protein>
<dbReference type="AlphaFoldDB" id="A0AAN7WGE7"/>
<keyword evidence="3" id="KW-1133">Transmembrane helix</keyword>